<evidence type="ECO:0000256" key="11">
    <source>
        <dbReference type="RuleBase" id="RU000682"/>
    </source>
</evidence>
<feature type="DNA-binding region" description="Homeobox" evidence="9">
    <location>
        <begin position="186"/>
        <end position="245"/>
    </location>
</feature>
<dbReference type="Proteomes" id="UP000659654">
    <property type="component" value="Unassembled WGS sequence"/>
</dbReference>
<evidence type="ECO:0000259" key="14">
    <source>
        <dbReference type="PROSITE" id="PS50071"/>
    </source>
</evidence>
<dbReference type="InterPro" id="IPR001356">
    <property type="entry name" value="HD"/>
</dbReference>
<dbReference type="SUPFAM" id="SSF57716">
    <property type="entry name" value="Glucocorticoid receptor-like (DNA-binding domain)"/>
    <property type="match status" value="2"/>
</dbReference>
<dbReference type="SMR" id="A0A1I7S7X9"/>
<evidence type="ECO:0000256" key="7">
    <source>
        <dbReference type="ARBA" id="ARBA00023155"/>
    </source>
</evidence>
<dbReference type="Proteomes" id="UP000095284">
    <property type="component" value="Unplaced"/>
</dbReference>
<organism evidence="17 19">
    <name type="scientific">Bursaphelenchus xylophilus</name>
    <name type="common">Pinewood nematode worm</name>
    <name type="synonym">Aphelenchoides xylophilus</name>
    <dbReference type="NCBI Taxonomy" id="6326"/>
    <lineage>
        <taxon>Eukaryota</taxon>
        <taxon>Metazoa</taxon>
        <taxon>Ecdysozoa</taxon>
        <taxon>Nematoda</taxon>
        <taxon>Chromadorea</taxon>
        <taxon>Rhabditida</taxon>
        <taxon>Tylenchina</taxon>
        <taxon>Tylenchomorpha</taxon>
        <taxon>Aphelenchoidea</taxon>
        <taxon>Aphelenchoididae</taxon>
        <taxon>Bursaphelenchus</taxon>
    </lineage>
</organism>
<dbReference type="Proteomes" id="UP000582659">
    <property type="component" value="Unassembled WGS sequence"/>
</dbReference>
<dbReference type="SUPFAM" id="SSF46689">
    <property type="entry name" value="Homeodomain-like"/>
    <property type="match status" value="1"/>
</dbReference>
<dbReference type="AlphaFoldDB" id="A0A1I7S7X9"/>
<evidence type="ECO:0000313" key="15">
    <source>
        <dbReference type="EMBL" id="CAD5210883.1"/>
    </source>
</evidence>
<keyword evidence="4 10" id="KW-0862">Zinc</keyword>
<accession>A0A1I7S7X9</accession>
<dbReference type="EMBL" id="CAJFDI010000001">
    <property type="protein sequence ID" value="CAD5210883.1"/>
    <property type="molecule type" value="Genomic_DNA"/>
</dbReference>
<evidence type="ECO:0000256" key="3">
    <source>
        <dbReference type="ARBA" id="ARBA00022737"/>
    </source>
</evidence>
<dbReference type="InterPro" id="IPR009057">
    <property type="entry name" value="Homeodomain-like_sf"/>
</dbReference>
<dbReference type="Gene3D" id="2.10.110.10">
    <property type="entry name" value="Cysteine Rich Protein"/>
    <property type="match status" value="2"/>
</dbReference>
<proteinExistence type="predicted"/>
<protein>
    <submittedName>
        <fullName evidence="15">(pine wood nematode) hypothetical protein</fullName>
    </submittedName>
</protein>
<evidence type="ECO:0000256" key="4">
    <source>
        <dbReference type="ARBA" id="ARBA00022833"/>
    </source>
</evidence>
<feature type="domain" description="LIM zinc-binding" evidence="13">
    <location>
        <begin position="68"/>
        <end position="130"/>
    </location>
</feature>
<dbReference type="GO" id="GO:0005634">
    <property type="term" value="C:nucleus"/>
    <property type="evidence" value="ECO:0007669"/>
    <property type="project" value="UniProtKB-SubCell"/>
</dbReference>
<keyword evidence="2 10" id="KW-0479">Metal-binding</keyword>
<dbReference type="InterPro" id="IPR001781">
    <property type="entry name" value="Znf_LIM"/>
</dbReference>
<reference evidence="19" key="1">
    <citation type="submission" date="2016-11" db="UniProtKB">
        <authorList>
            <consortium name="WormBaseParasite"/>
        </authorList>
    </citation>
    <scope>IDENTIFICATION</scope>
</reference>
<sequence>MTSLPGPNFCAACQQPIHDQFLLHVLDQTWHSHCLLCADCKEPQNESCFYRDDMILCRRDFIRRYGARCAGCNMVIEREEMVRKARNQIFHCRCFCCSVCQRTLDTGERLYVIDGKKFVCKNDYNPSKILGNAMTNRSSNDECSSDEEVDEHSDDHGDTATVSNESNSGAEENSSKGDENHLSQKRRGPRTTIKAKQLETLKAAFASTPKPTRHIREQLAAETGLNMRVIQVWFQNRRSKERRMKQMRINGNYRGNRRQRQNTSREEDESNQSMGEFMPLEPSPRFQTIQFASNPPQTSTIPLISQAPSNPPSLSTYELYGSTANSVDEMPLDFLGNPLESSTIPFWAAPSIDDFNKLTANV</sequence>
<evidence type="ECO:0000256" key="9">
    <source>
        <dbReference type="PROSITE-ProRule" id="PRU00108"/>
    </source>
</evidence>
<evidence type="ECO:0000256" key="1">
    <source>
        <dbReference type="ARBA" id="ARBA00004123"/>
    </source>
</evidence>
<evidence type="ECO:0000256" key="8">
    <source>
        <dbReference type="ARBA" id="ARBA00023242"/>
    </source>
</evidence>
<gene>
    <name evidence="15" type="ORF">BXYJ_LOCUS2151</name>
</gene>
<dbReference type="PANTHER" id="PTHR24208">
    <property type="entry name" value="LIM/HOMEOBOX PROTEIN LHX"/>
    <property type="match status" value="1"/>
</dbReference>
<keyword evidence="3" id="KW-0677">Repeat</keyword>
<dbReference type="InterPro" id="IPR050453">
    <property type="entry name" value="LIM_Homeobox_TF"/>
</dbReference>
<dbReference type="SMART" id="SM00389">
    <property type="entry name" value="HOX"/>
    <property type="match status" value="1"/>
</dbReference>
<feature type="domain" description="Homeobox" evidence="14">
    <location>
        <begin position="184"/>
        <end position="244"/>
    </location>
</feature>
<dbReference type="GO" id="GO:0000981">
    <property type="term" value="F:DNA-binding transcription factor activity, RNA polymerase II-specific"/>
    <property type="evidence" value="ECO:0007669"/>
    <property type="project" value="InterPro"/>
</dbReference>
<dbReference type="InterPro" id="IPR017970">
    <property type="entry name" value="Homeobox_CS"/>
</dbReference>
<feature type="compositionally biased region" description="Acidic residues" evidence="12">
    <location>
        <begin position="143"/>
        <end position="152"/>
    </location>
</feature>
<dbReference type="FunFam" id="2.10.110.10:FF:000006">
    <property type="entry name" value="LIM homeobox transcription factor 1-beta"/>
    <property type="match status" value="1"/>
</dbReference>
<feature type="domain" description="LIM zinc-binding" evidence="13">
    <location>
        <begin position="8"/>
        <end position="67"/>
    </location>
</feature>
<evidence type="ECO:0000256" key="5">
    <source>
        <dbReference type="ARBA" id="ARBA00023038"/>
    </source>
</evidence>
<dbReference type="FunFam" id="1.10.10.60:FF:000075">
    <property type="entry name" value="LIM/homeobox protein Lhx1"/>
    <property type="match status" value="1"/>
</dbReference>
<dbReference type="GO" id="GO:0000977">
    <property type="term" value="F:RNA polymerase II transcription regulatory region sequence-specific DNA binding"/>
    <property type="evidence" value="ECO:0007669"/>
    <property type="project" value="TreeGrafter"/>
</dbReference>
<dbReference type="SMART" id="SM00132">
    <property type="entry name" value="LIM"/>
    <property type="match status" value="2"/>
</dbReference>
<evidence type="ECO:0000256" key="10">
    <source>
        <dbReference type="PROSITE-ProRule" id="PRU00125"/>
    </source>
</evidence>
<reference evidence="16" key="2">
    <citation type="submission" date="2020-08" db="EMBL/GenBank/DDBJ databases">
        <authorList>
            <person name="Kikuchi T."/>
        </authorList>
    </citation>
    <scope>NUCLEOTIDE SEQUENCE</scope>
    <source>
        <strain evidence="15">Ka4C1</strain>
    </source>
</reference>
<keyword evidence="5 10" id="KW-0440">LIM domain</keyword>
<dbReference type="WBParaSite" id="BXY_0912200.1">
    <property type="protein sequence ID" value="BXY_0912200.1"/>
    <property type="gene ID" value="BXY_0912200"/>
</dbReference>
<dbReference type="PROSITE" id="PS50071">
    <property type="entry name" value="HOMEOBOX_2"/>
    <property type="match status" value="1"/>
</dbReference>
<name>A0A1I7S7X9_BURXY</name>
<evidence type="ECO:0000313" key="18">
    <source>
        <dbReference type="Proteomes" id="UP000659654"/>
    </source>
</evidence>
<evidence type="ECO:0000313" key="16">
    <source>
        <dbReference type="EMBL" id="CAG9087207.1"/>
    </source>
</evidence>
<dbReference type="Gene3D" id="1.10.10.60">
    <property type="entry name" value="Homeodomain-like"/>
    <property type="match status" value="1"/>
</dbReference>
<dbReference type="Pfam" id="PF00046">
    <property type="entry name" value="Homeodomain"/>
    <property type="match status" value="1"/>
</dbReference>
<dbReference type="PROSITE" id="PS00027">
    <property type="entry name" value="HOMEOBOX_1"/>
    <property type="match status" value="1"/>
</dbReference>
<dbReference type="PROSITE" id="PS50023">
    <property type="entry name" value="LIM_DOMAIN_2"/>
    <property type="match status" value="2"/>
</dbReference>
<dbReference type="PROSITE" id="PS00478">
    <property type="entry name" value="LIM_DOMAIN_1"/>
    <property type="match status" value="1"/>
</dbReference>
<evidence type="ECO:0000313" key="17">
    <source>
        <dbReference type="Proteomes" id="UP000095284"/>
    </source>
</evidence>
<dbReference type="eggNOG" id="KOG0490">
    <property type="taxonomic scope" value="Eukaryota"/>
</dbReference>
<feature type="compositionally biased region" description="Basic and acidic residues" evidence="12">
    <location>
        <begin position="173"/>
        <end position="182"/>
    </location>
</feature>
<dbReference type="GO" id="GO:0046872">
    <property type="term" value="F:metal ion binding"/>
    <property type="evidence" value="ECO:0007669"/>
    <property type="project" value="UniProtKB-KW"/>
</dbReference>
<evidence type="ECO:0000256" key="12">
    <source>
        <dbReference type="SAM" id="MobiDB-lite"/>
    </source>
</evidence>
<keyword evidence="8 9" id="KW-0539">Nucleus</keyword>
<evidence type="ECO:0000313" key="19">
    <source>
        <dbReference type="WBParaSite" id="BXY_0912200.1"/>
    </source>
</evidence>
<comment type="subcellular location">
    <subcellularLocation>
        <location evidence="1 9 11">Nucleus</location>
    </subcellularLocation>
</comment>
<keyword evidence="7 9" id="KW-0371">Homeobox</keyword>
<keyword evidence="6 9" id="KW-0238">DNA-binding</keyword>
<dbReference type="PANTHER" id="PTHR24208:SF105">
    <property type="entry name" value="DLIM1"/>
    <property type="match status" value="1"/>
</dbReference>
<feature type="compositionally biased region" description="Low complexity" evidence="12">
    <location>
        <begin position="163"/>
        <end position="172"/>
    </location>
</feature>
<dbReference type="Pfam" id="PF00412">
    <property type="entry name" value="LIM"/>
    <property type="match status" value="2"/>
</dbReference>
<dbReference type="CDD" id="cd00086">
    <property type="entry name" value="homeodomain"/>
    <property type="match status" value="1"/>
</dbReference>
<feature type="region of interest" description="Disordered" evidence="12">
    <location>
        <begin position="131"/>
        <end position="195"/>
    </location>
</feature>
<dbReference type="OrthoDB" id="10068367at2759"/>
<dbReference type="GO" id="GO:0030182">
    <property type="term" value="P:neuron differentiation"/>
    <property type="evidence" value="ECO:0007669"/>
    <property type="project" value="TreeGrafter"/>
</dbReference>
<evidence type="ECO:0000256" key="2">
    <source>
        <dbReference type="ARBA" id="ARBA00022723"/>
    </source>
</evidence>
<dbReference type="EMBL" id="CAJFCV020000001">
    <property type="protein sequence ID" value="CAG9087207.1"/>
    <property type="molecule type" value="Genomic_DNA"/>
</dbReference>
<keyword evidence="18" id="KW-1185">Reference proteome</keyword>
<feature type="region of interest" description="Disordered" evidence="12">
    <location>
        <begin position="241"/>
        <end position="277"/>
    </location>
</feature>
<evidence type="ECO:0000256" key="6">
    <source>
        <dbReference type="ARBA" id="ARBA00023125"/>
    </source>
</evidence>
<evidence type="ECO:0000259" key="13">
    <source>
        <dbReference type="PROSITE" id="PS50023"/>
    </source>
</evidence>